<dbReference type="Proteomes" id="UP001352263">
    <property type="component" value="Unassembled WGS sequence"/>
</dbReference>
<protein>
    <submittedName>
        <fullName evidence="2">PRC-barrel domain-containing protein</fullName>
    </submittedName>
</protein>
<accession>A0ABU6JDY2</accession>
<sequence>MKVEVLSIPIAYQQRKEGGTFMLHSLKAIDGFPIMTSEGLIGKVKDIYFDDHHWTIRYLEVDTGGWLTGRRVLVSPVSILGIDWEREEVMVSLSRKQVEDSPSIDLEKPVSRQQEAALSDYYSYPYYWAGAGFGGYTASSMLVDPALLKSAQSGGPGVNADAGSANGDPHLRSKDEVVGYHIKASDDEIGHVDDFLFDDRDWSISHMVIDTRNWWPGKHVLISPKRIACVSWEEKRVGVNLSRTEIEQSAEYDESHSPAAEYGEVYRHAAGFSEMPPFTPADAIAKRDGRRT</sequence>
<feature type="domain" description="PRC-barrel" evidence="1">
    <location>
        <begin position="29"/>
        <end position="91"/>
    </location>
</feature>
<dbReference type="Pfam" id="PF05239">
    <property type="entry name" value="PRC"/>
    <property type="match status" value="1"/>
</dbReference>
<evidence type="ECO:0000259" key="1">
    <source>
        <dbReference type="Pfam" id="PF05239"/>
    </source>
</evidence>
<evidence type="ECO:0000313" key="2">
    <source>
        <dbReference type="EMBL" id="MEC4721740.1"/>
    </source>
</evidence>
<gene>
    <name evidence="2" type="ORF">RY831_21460</name>
</gene>
<comment type="caution">
    <text evidence="2">The sequence shown here is derived from an EMBL/GenBank/DDBJ whole genome shotgun (WGS) entry which is preliminary data.</text>
</comment>
<reference evidence="2 3" key="1">
    <citation type="submission" date="2023-10" db="EMBL/GenBank/DDBJ databases">
        <title>Noviherbaspirillum sp. CPCC 100848 genome assembly.</title>
        <authorList>
            <person name="Li X.Y."/>
            <person name="Fang X.M."/>
        </authorList>
    </citation>
    <scope>NUCLEOTIDE SEQUENCE [LARGE SCALE GENOMIC DNA]</scope>
    <source>
        <strain evidence="2 3">CPCC 100848</strain>
    </source>
</reference>
<dbReference type="EMBL" id="JAWIIV010000021">
    <property type="protein sequence ID" value="MEC4721740.1"/>
    <property type="molecule type" value="Genomic_DNA"/>
</dbReference>
<dbReference type="InterPro" id="IPR027275">
    <property type="entry name" value="PRC-brl_dom"/>
</dbReference>
<name>A0ABU6JDY2_9BURK</name>
<keyword evidence="3" id="KW-1185">Reference proteome</keyword>
<dbReference type="InterPro" id="IPR011033">
    <property type="entry name" value="PRC_barrel-like_sf"/>
</dbReference>
<organism evidence="2 3">
    <name type="scientific">Noviherbaspirillum album</name>
    <dbReference type="NCBI Taxonomy" id="3080276"/>
    <lineage>
        <taxon>Bacteria</taxon>
        <taxon>Pseudomonadati</taxon>
        <taxon>Pseudomonadota</taxon>
        <taxon>Betaproteobacteria</taxon>
        <taxon>Burkholderiales</taxon>
        <taxon>Oxalobacteraceae</taxon>
        <taxon>Noviherbaspirillum</taxon>
    </lineage>
</organism>
<dbReference type="SUPFAM" id="SSF50346">
    <property type="entry name" value="PRC-barrel domain"/>
    <property type="match status" value="2"/>
</dbReference>
<dbReference type="InterPro" id="IPR014747">
    <property type="entry name" value="Bac_photo_RC_H_C"/>
</dbReference>
<dbReference type="Gene3D" id="3.90.50.10">
    <property type="entry name" value="Photosynthetic Reaction Center, subunit H, domain 2"/>
    <property type="match status" value="2"/>
</dbReference>
<evidence type="ECO:0000313" key="3">
    <source>
        <dbReference type="Proteomes" id="UP001352263"/>
    </source>
</evidence>
<dbReference type="RefSeq" id="WP_326508427.1">
    <property type="nucleotide sequence ID" value="NZ_JAWIIV010000021.1"/>
</dbReference>
<proteinExistence type="predicted"/>